<organism evidence="1 2">
    <name type="scientific">Rhamnusium bicolor</name>
    <dbReference type="NCBI Taxonomy" id="1586634"/>
    <lineage>
        <taxon>Eukaryota</taxon>
        <taxon>Metazoa</taxon>
        <taxon>Ecdysozoa</taxon>
        <taxon>Arthropoda</taxon>
        <taxon>Hexapoda</taxon>
        <taxon>Insecta</taxon>
        <taxon>Pterygota</taxon>
        <taxon>Neoptera</taxon>
        <taxon>Endopterygota</taxon>
        <taxon>Coleoptera</taxon>
        <taxon>Polyphaga</taxon>
        <taxon>Cucujiformia</taxon>
        <taxon>Chrysomeloidea</taxon>
        <taxon>Cerambycidae</taxon>
        <taxon>Lepturinae</taxon>
        <taxon>Rhagiini</taxon>
        <taxon>Rhamnusium</taxon>
    </lineage>
</organism>
<protein>
    <submittedName>
        <fullName evidence="1">Uncharacterized protein</fullName>
    </submittedName>
</protein>
<evidence type="ECO:0000313" key="2">
    <source>
        <dbReference type="Proteomes" id="UP001162156"/>
    </source>
</evidence>
<name>A0AAV8ZUY4_9CUCU</name>
<accession>A0AAV8ZUY4</accession>
<dbReference type="EMBL" id="JANEYF010000338">
    <property type="protein sequence ID" value="KAJ8970534.1"/>
    <property type="molecule type" value="Genomic_DNA"/>
</dbReference>
<sequence>MYRKFELKTIVKNMTKKKNSTDGVNTKLLKLSFESIGDQFLQVINNSLQKGEFSNTWKITIVIPIEKNQNTILCQEHRRNMVPSYDKLQELVVVF</sequence>
<dbReference type="Proteomes" id="UP001162156">
    <property type="component" value="Unassembled WGS sequence"/>
</dbReference>
<gene>
    <name evidence="1" type="ORF">NQ314_001174</name>
</gene>
<dbReference type="AlphaFoldDB" id="A0AAV8ZUY4"/>
<comment type="caution">
    <text evidence="1">The sequence shown here is derived from an EMBL/GenBank/DDBJ whole genome shotgun (WGS) entry which is preliminary data.</text>
</comment>
<reference evidence="1" key="1">
    <citation type="journal article" date="2023" name="Insect Mol. Biol.">
        <title>Genome sequencing provides insights into the evolution of gene families encoding plant cell wall-degrading enzymes in longhorned beetles.</title>
        <authorList>
            <person name="Shin N.R."/>
            <person name="Okamura Y."/>
            <person name="Kirsch R."/>
            <person name="Pauchet Y."/>
        </authorList>
    </citation>
    <scope>NUCLEOTIDE SEQUENCE</scope>
    <source>
        <strain evidence="1">RBIC_L_NR</strain>
    </source>
</reference>
<evidence type="ECO:0000313" key="1">
    <source>
        <dbReference type="EMBL" id="KAJ8970534.1"/>
    </source>
</evidence>
<keyword evidence="2" id="KW-1185">Reference proteome</keyword>
<proteinExistence type="predicted"/>